<dbReference type="InterPro" id="IPR016195">
    <property type="entry name" value="Pol/histidinol_Pase-like"/>
</dbReference>
<evidence type="ECO:0000259" key="1">
    <source>
        <dbReference type="SMART" id="SM00481"/>
    </source>
</evidence>
<dbReference type="InterPro" id="IPR052018">
    <property type="entry name" value="PHP_domain"/>
</dbReference>
<feature type="domain" description="Polymerase/histidinol phosphatase N-terminal" evidence="1">
    <location>
        <begin position="2"/>
        <end position="67"/>
    </location>
</feature>
<dbReference type="STRING" id="1795632.TH606_00330"/>
<evidence type="ECO:0000313" key="2">
    <source>
        <dbReference type="EMBL" id="OAG28772.1"/>
    </source>
</evidence>
<dbReference type="SUPFAM" id="SSF89550">
    <property type="entry name" value="PHP domain-like"/>
    <property type="match status" value="1"/>
</dbReference>
<dbReference type="CDD" id="cd07438">
    <property type="entry name" value="PHP_HisPPase_AMP"/>
    <property type="match status" value="1"/>
</dbReference>
<keyword evidence="3" id="KW-1185">Reference proteome</keyword>
<dbReference type="GO" id="GO:0035312">
    <property type="term" value="F:5'-3' DNA exonuclease activity"/>
    <property type="evidence" value="ECO:0007669"/>
    <property type="project" value="TreeGrafter"/>
</dbReference>
<dbReference type="SMART" id="SM00481">
    <property type="entry name" value="POLIIIAc"/>
    <property type="match status" value="1"/>
</dbReference>
<dbReference type="AlphaFoldDB" id="A0A177EC79"/>
<dbReference type="PANTHER" id="PTHR42924:SF3">
    <property type="entry name" value="POLYMERASE_HISTIDINOL PHOSPHATASE N-TERMINAL DOMAIN-CONTAINING PROTEIN"/>
    <property type="match status" value="1"/>
</dbReference>
<gene>
    <name evidence="2" type="ORF">TH606_00330</name>
</gene>
<dbReference type="Gene3D" id="1.10.150.650">
    <property type="match status" value="1"/>
</dbReference>
<protein>
    <submittedName>
        <fullName evidence="2">Phosphoesterase</fullName>
    </submittedName>
</protein>
<dbReference type="Gene3D" id="3.20.20.140">
    <property type="entry name" value="Metal-dependent hydrolases"/>
    <property type="match status" value="1"/>
</dbReference>
<dbReference type="InterPro" id="IPR003141">
    <property type="entry name" value="Pol/His_phosphatase_N"/>
</dbReference>
<dbReference type="GO" id="GO:0004534">
    <property type="term" value="F:5'-3' RNA exonuclease activity"/>
    <property type="evidence" value="ECO:0007669"/>
    <property type="project" value="TreeGrafter"/>
</dbReference>
<comment type="caution">
    <text evidence="2">The sequence shown here is derived from an EMBL/GenBank/DDBJ whole genome shotgun (WGS) entry which is preliminary data.</text>
</comment>
<dbReference type="PANTHER" id="PTHR42924">
    <property type="entry name" value="EXONUCLEASE"/>
    <property type="match status" value="1"/>
</dbReference>
<name>A0A177EC79_9BACT</name>
<dbReference type="EMBL" id="LSFI01000001">
    <property type="protein sequence ID" value="OAG28772.1"/>
    <property type="molecule type" value="Genomic_DNA"/>
</dbReference>
<reference evidence="2 3" key="1">
    <citation type="submission" date="2016-02" db="EMBL/GenBank/DDBJ databases">
        <title>Draft genome sequence of Thermodesulfatator sp. S606.</title>
        <authorList>
            <person name="Lai Q."/>
            <person name="Cao J."/>
            <person name="Dupont S."/>
            <person name="Shao Z."/>
            <person name="Jebbar M."/>
            <person name="Alain K."/>
        </authorList>
    </citation>
    <scope>NUCLEOTIDE SEQUENCE [LARGE SCALE GENOMIC DNA]</scope>
    <source>
        <strain evidence="2 3">S606</strain>
    </source>
</reference>
<dbReference type="InterPro" id="IPR004013">
    <property type="entry name" value="PHP_dom"/>
</dbReference>
<sequence length="284" mass="31010">MIDLHTHSTASDGTLTPGDLIKEAKKAGLSAIALTDHDTVAGLAEAQEMAQSLQIAFVPGVEISVKFEGPGHCHLLGYFIDYENGVLKETLASLHEARAKRNILMVEKLKSLGIDISIEELEKMAEGGEIGRPHMAKILVQKGIVKDFDEAFEKYLGKGKLAYVPKARLEAEEAIKIIHKAGGLVSLAHPYYLGLDEDALISYVAGLKNKGLDAIEAYYTDHDKAFTQFCLELAQRFSLLVSGGSDFHGTNKPEIKLGVGKGNLRVPIEVYERLLEAWKVRAQA</sequence>
<dbReference type="Proteomes" id="UP000076964">
    <property type="component" value="Unassembled WGS sequence"/>
</dbReference>
<evidence type="ECO:0000313" key="3">
    <source>
        <dbReference type="Proteomes" id="UP000076964"/>
    </source>
</evidence>
<accession>A0A177EC79</accession>
<dbReference type="Pfam" id="PF02811">
    <property type="entry name" value="PHP"/>
    <property type="match status" value="1"/>
</dbReference>
<organism evidence="2 3">
    <name type="scientific">Thermodesulfatator autotrophicus</name>
    <dbReference type="NCBI Taxonomy" id="1795632"/>
    <lineage>
        <taxon>Bacteria</taxon>
        <taxon>Pseudomonadati</taxon>
        <taxon>Thermodesulfobacteriota</taxon>
        <taxon>Thermodesulfobacteria</taxon>
        <taxon>Thermodesulfobacteriales</taxon>
        <taxon>Thermodesulfatatoraceae</taxon>
        <taxon>Thermodesulfatator</taxon>
    </lineage>
</organism>
<proteinExistence type="predicted"/>